<dbReference type="AlphaFoldDB" id="A0A919XIN7"/>
<reference evidence="3" key="1">
    <citation type="submission" date="2021-03" db="EMBL/GenBank/DDBJ databases">
        <title>Antimicrobial resistance genes in bacteria isolated from Japanese honey, and their potential for conferring macrolide and lincosamide resistance in the American foulbrood pathogen Paenibacillus larvae.</title>
        <authorList>
            <person name="Okamoto M."/>
            <person name="Kumagai M."/>
            <person name="Kanamori H."/>
            <person name="Takamatsu D."/>
        </authorList>
    </citation>
    <scope>NUCLEOTIDE SEQUENCE</scope>
    <source>
        <strain evidence="3">J2TS6</strain>
    </source>
</reference>
<protein>
    <recommendedName>
        <fullName evidence="2">YcxB-like C-terminal domain-containing protein</fullName>
    </recommendedName>
</protein>
<name>A0A919XIN7_9BACL</name>
<dbReference type="Pfam" id="PF14317">
    <property type="entry name" value="YcxB"/>
    <property type="match status" value="1"/>
</dbReference>
<comment type="caution">
    <text evidence="3">The sequence shown here is derived from an EMBL/GenBank/DDBJ whole genome shotgun (WGS) entry which is preliminary data.</text>
</comment>
<gene>
    <name evidence="3" type="ORF">J2TS6_25880</name>
</gene>
<evidence type="ECO:0000313" key="3">
    <source>
        <dbReference type="EMBL" id="GIO31447.1"/>
    </source>
</evidence>
<evidence type="ECO:0000313" key="4">
    <source>
        <dbReference type="Proteomes" id="UP000679779"/>
    </source>
</evidence>
<dbReference type="Proteomes" id="UP000679779">
    <property type="component" value="Unassembled WGS sequence"/>
</dbReference>
<dbReference type="RefSeq" id="WP_160043185.1">
    <property type="nucleotide sequence ID" value="NZ_BORQ01000003.1"/>
</dbReference>
<feature type="domain" description="YcxB-like C-terminal" evidence="2">
    <location>
        <begin position="107"/>
        <end position="165"/>
    </location>
</feature>
<keyword evidence="1" id="KW-1133">Transmembrane helix</keyword>
<evidence type="ECO:0000256" key="1">
    <source>
        <dbReference type="SAM" id="Phobius"/>
    </source>
</evidence>
<organism evidence="3 4">
    <name type="scientific">Paenibacillus albilobatus</name>
    <dbReference type="NCBI Taxonomy" id="2716884"/>
    <lineage>
        <taxon>Bacteria</taxon>
        <taxon>Bacillati</taxon>
        <taxon>Bacillota</taxon>
        <taxon>Bacilli</taxon>
        <taxon>Bacillales</taxon>
        <taxon>Paenibacillaceae</taxon>
        <taxon>Paenibacillus</taxon>
    </lineage>
</organism>
<proteinExistence type="predicted"/>
<dbReference type="InterPro" id="IPR025588">
    <property type="entry name" value="YcxB-like_C"/>
</dbReference>
<evidence type="ECO:0000259" key="2">
    <source>
        <dbReference type="Pfam" id="PF14317"/>
    </source>
</evidence>
<feature type="transmembrane region" description="Helical" evidence="1">
    <location>
        <begin position="37"/>
        <end position="54"/>
    </location>
</feature>
<keyword evidence="1" id="KW-0472">Membrane</keyword>
<keyword evidence="1" id="KW-0812">Transmembrane</keyword>
<accession>A0A919XIN7</accession>
<sequence length="183" mass="21580">MDPKEADRLNHEIVVEAMLDLKDVEELNLFFTRSSRLMLAVVFFLIVIGIVLLIDGSRTGMEFMIAVLSDLLLSVILWFVYGWSIRRKSVKAFFSDQLLRQRHTFVFSEMGFQYASDSESGKVRWSEIYEVRESRNLYLILLSTSRTLIVPKDDFATERDRTRFRGIVESNVKASRFHWRRER</sequence>
<feature type="transmembrane region" description="Helical" evidence="1">
    <location>
        <begin position="60"/>
        <end position="81"/>
    </location>
</feature>
<dbReference type="EMBL" id="BORQ01000003">
    <property type="protein sequence ID" value="GIO31447.1"/>
    <property type="molecule type" value="Genomic_DNA"/>
</dbReference>
<keyword evidence="4" id="KW-1185">Reference proteome</keyword>